<comment type="caution">
    <text evidence="1">The sequence shown here is derived from an EMBL/GenBank/DDBJ whole genome shotgun (WGS) entry which is preliminary data.</text>
</comment>
<sequence>MDQYGTHFSIRLITDAQGRVSSMLTPLYQVLHHHIKQSAVIHDR</sequence>
<evidence type="ECO:0000313" key="2">
    <source>
        <dbReference type="Proteomes" id="UP000219020"/>
    </source>
</evidence>
<gene>
    <name evidence="1" type="ORF">BTN49_1761</name>
</gene>
<keyword evidence="2" id="KW-1185">Reference proteome</keyword>
<dbReference type="EMBL" id="NBYY01000016">
    <property type="protein sequence ID" value="PCS22540.1"/>
    <property type="molecule type" value="Genomic_DNA"/>
</dbReference>
<dbReference type="Proteomes" id="UP000219020">
    <property type="component" value="Unassembled WGS sequence"/>
</dbReference>
<organism evidence="1 2">
    <name type="scientific">Candidatus Enterovibrio escicola</name>
    <dbReference type="NCBI Taxonomy" id="1927127"/>
    <lineage>
        <taxon>Bacteria</taxon>
        <taxon>Pseudomonadati</taxon>
        <taxon>Pseudomonadota</taxon>
        <taxon>Gammaproteobacteria</taxon>
        <taxon>Vibrionales</taxon>
        <taxon>Vibrionaceae</taxon>
        <taxon>Enterovibrio</taxon>
    </lineage>
</organism>
<protein>
    <submittedName>
        <fullName evidence="1">Mobile element protein</fullName>
    </submittedName>
</protein>
<dbReference type="AlphaFoldDB" id="A0A2A5T336"/>
<accession>A0A2A5T336</accession>
<proteinExistence type="predicted"/>
<evidence type="ECO:0000313" key="1">
    <source>
        <dbReference type="EMBL" id="PCS22540.1"/>
    </source>
</evidence>
<name>A0A2A5T336_9GAMM</name>
<reference evidence="2" key="1">
    <citation type="submission" date="2017-04" db="EMBL/GenBank/DDBJ databases">
        <title>Genome evolution of the luminous symbionts of deep sea anglerfish.</title>
        <authorList>
            <person name="Hendry T.A."/>
        </authorList>
    </citation>
    <scope>NUCLEOTIDE SEQUENCE [LARGE SCALE GENOMIC DNA]</scope>
</reference>